<dbReference type="Proteomes" id="UP001519460">
    <property type="component" value="Unassembled WGS sequence"/>
</dbReference>
<accession>A0ABD0J2H0</accession>
<evidence type="ECO:0000313" key="1">
    <source>
        <dbReference type="EMBL" id="KAK7452803.1"/>
    </source>
</evidence>
<gene>
    <name evidence="1" type="ORF">BaRGS_00039719</name>
</gene>
<keyword evidence="2" id="KW-1185">Reference proteome</keyword>
<sequence>MSKHLPILSCVKHPISTQPVFRLGGIESYREARAAYAPRHNSQVNDPTFTERIVWFSGVLCPLGDQAKSCVIPLFLSKLTLRYYTEIKVGRNNGGVALKLDEREMGEPSGQNVFVPARN</sequence>
<evidence type="ECO:0000313" key="2">
    <source>
        <dbReference type="Proteomes" id="UP001519460"/>
    </source>
</evidence>
<organism evidence="1 2">
    <name type="scientific">Batillaria attramentaria</name>
    <dbReference type="NCBI Taxonomy" id="370345"/>
    <lineage>
        <taxon>Eukaryota</taxon>
        <taxon>Metazoa</taxon>
        <taxon>Spiralia</taxon>
        <taxon>Lophotrochozoa</taxon>
        <taxon>Mollusca</taxon>
        <taxon>Gastropoda</taxon>
        <taxon>Caenogastropoda</taxon>
        <taxon>Sorbeoconcha</taxon>
        <taxon>Cerithioidea</taxon>
        <taxon>Batillariidae</taxon>
        <taxon>Batillaria</taxon>
    </lineage>
</organism>
<name>A0ABD0J2H0_9CAEN</name>
<protein>
    <submittedName>
        <fullName evidence="1">Uncharacterized protein</fullName>
    </submittedName>
</protein>
<dbReference type="AlphaFoldDB" id="A0ABD0J2H0"/>
<reference evidence="1 2" key="1">
    <citation type="journal article" date="2023" name="Sci. Data">
        <title>Genome assembly of the Korean intertidal mud-creeper Batillaria attramentaria.</title>
        <authorList>
            <person name="Patra A.K."/>
            <person name="Ho P.T."/>
            <person name="Jun S."/>
            <person name="Lee S.J."/>
            <person name="Kim Y."/>
            <person name="Won Y.J."/>
        </authorList>
    </citation>
    <scope>NUCLEOTIDE SEQUENCE [LARGE SCALE GENOMIC DNA]</scope>
    <source>
        <strain evidence="1">Wonlab-2016</strain>
    </source>
</reference>
<comment type="caution">
    <text evidence="1">The sequence shown here is derived from an EMBL/GenBank/DDBJ whole genome shotgun (WGS) entry which is preliminary data.</text>
</comment>
<proteinExistence type="predicted"/>
<dbReference type="EMBL" id="JACVVK020000716">
    <property type="protein sequence ID" value="KAK7452803.1"/>
    <property type="molecule type" value="Genomic_DNA"/>
</dbReference>